<feature type="compositionally biased region" description="Low complexity" evidence="12">
    <location>
        <begin position="674"/>
        <end position="686"/>
    </location>
</feature>
<dbReference type="GO" id="GO:0005634">
    <property type="term" value="C:nucleus"/>
    <property type="evidence" value="ECO:0007669"/>
    <property type="project" value="UniProtKB-SubCell"/>
</dbReference>
<name>A0A315V7J2_GAMAF</name>
<dbReference type="FunFam" id="3.30.160.60:FF:000367">
    <property type="entry name" value="Zinc finger protein 572"/>
    <property type="match status" value="1"/>
</dbReference>
<feature type="compositionally biased region" description="Basic and acidic residues" evidence="12">
    <location>
        <begin position="647"/>
        <end position="668"/>
    </location>
</feature>
<dbReference type="FunFam" id="3.30.160.60:FF:000759">
    <property type="entry name" value="zinc finger protein 16"/>
    <property type="match status" value="1"/>
</dbReference>
<dbReference type="PANTHER" id="PTHR16515:SF49">
    <property type="entry name" value="GASTRULA ZINC FINGER PROTEIN XLCGF49.1-LIKE-RELATED"/>
    <property type="match status" value="1"/>
</dbReference>
<feature type="domain" description="C2H2-type" evidence="13">
    <location>
        <begin position="1494"/>
        <end position="1521"/>
    </location>
</feature>
<evidence type="ECO:0000256" key="8">
    <source>
        <dbReference type="ARBA" id="ARBA00023125"/>
    </source>
</evidence>
<keyword evidence="9" id="KW-0804">Transcription</keyword>
<sequence length="1569" mass="180404">MDRDIVGPPGTHHVSSCVGPIRARGFCSSRLESELSLHIESKYSSLSLCGGYWYRFGSGTKLDVTVTMSSVQHLRDFIRQRLTAAAEEIFTEVEKTIVRYEEDIKLLETCWNKPQIKTTRTDPDQDEPEPLQIKQEEPELSLIEAGLEELGPTKGNQKDPVPGGITGELTEPEPAQIKDELTEPQRLYVPMSNSQEGQQLVLKEETSVDRLSYQQTEAEPTAEQLYSYYGSESQSSEGNVSTVSQSLSQRNTDSSLKCDFCEKVFNYKNNLVQHRRTHTGERPFSCKTCGKSFSKSSNLKVHMRSHTGERPFICSICGKALSSNRHLADHMVTHSSQRPYGCSVCGKTFCHESSFQYHMKGHNGDRPYSCDTCGKRFILSSSLLTHTRTHTGERPFCCTTCGKRFAQSSNLSVHMRIHTGEKPYCCPTCGESFCRRADEPKQHVNNKKEVWVGQNLKKEPEPQSIRQNQQEPEPHCTGGKHDHIQIKDQFGKPVTQYQEEIRKLDICWNQLTGTDRWYQSSWPTDSVVVLCVPPGLPKQHVWKQENVLNDQTEPEPPQFTEEPEDGPSDSDYLQCEEDQKSPEGLGEKEDEEDVDLPQFEDEPGEPEPPEFEDGEINSEFMDIKKDPEEPDPMKIKEDQENLEPAEFEVKQEEPEPEPPRSDGEHEEPQWLTFLNQSSQQVQQLLSTCETKAFMDPLPSHQPEPDKEQLHHQNRSELQHRFYSGATLDAEQITEERNGSEPPPVQQEKKKLCSGWEAEQVMAAGSQEHGWIGPEPEPEQFQCQNPAEEQQSFIELKTFYSCDSEQMQEEPEPPCFQQQEAVRSWEEKLLMASTCQQHGWFQPEPGAGPPHCQNLPEDHHRFMELYGSCSVVTSGQEHCGSEPVQLQQKNPDRKQQVVPTRPAAENQNQEGTSSAGSERLSHTNSVKLSKCYVCSAVVKSQSLNQHLKTHPGVKPYVCKRCGERFAQHARLRDHKMTHLVDDLKARQLAGIKSRQKNFFCEICRRGFAELAFLKKHCKAHKWEQPFCETCGKHFTSEYSLKSHLKTHQKKRAKPFYCGLCKKRFACHSTKKSHMKRHKEQEPTSYKTWREMSNTTKPVVNHRETPSAAETLFCRICKRLFLYRTSYIAHMKSHKSAANKCRKCGKSFKDKQRLAAHRKSHKKKPAFICSKCGKCFKDKSEVGAHRRSCGKLYGCEECGNKFSSWRGVRRHQKDLQKSHVSIKKEVSSIQHLCTQGRRPYHNQKEEEPQWTEENQMEPDPKQWVKEEEEDTAHPLKEEEKEEIKSSWAKEKQKKTKICLFHIEKQENPETHKIKEEEEDPGFPLTEEQEKQELQWIKEEDQDTKHPSLEEDNEEPTSFWAEEEQKKPENPLIEEQEDLQSKGIKEKEEPDSILIVEVKEETDSSWIKHEQRELEHFPAGQDQKGRRSSEEGEKLVQEPSAALMETSLQEVSRKGAGEPRTEQCLFHISPTDSKHQEGSRSTVLESQSHADTKNMSLKCEICERTFKKRFNLKEHYKTHTGERPFCCETCGKRFSRFGILKVHKQTHTGELTQVKDLIHVKYVGKLISSAIT</sequence>
<feature type="compositionally biased region" description="Basic and acidic residues" evidence="12">
    <location>
        <begin position="1376"/>
        <end position="1387"/>
    </location>
</feature>
<feature type="compositionally biased region" description="Polar residues" evidence="12">
    <location>
        <begin position="904"/>
        <end position="920"/>
    </location>
</feature>
<feature type="domain" description="C2H2-type" evidence="13">
    <location>
        <begin position="997"/>
        <end position="1024"/>
    </location>
</feature>
<proteinExistence type="inferred from homology"/>
<dbReference type="Proteomes" id="UP000250572">
    <property type="component" value="Unassembled WGS sequence"/>
</dbReference>
<feature type="domain" description="C2H2-type" evidence="13">
    <location>
        <begin position="340"/>
        <end position="367"/>
    </location>
</feature>
<feature type="region of interest" description="Disordered" evidence="12">
    <location>
        <begin position="116"/>
        <end position="175"/>
    </location>
</feature>
<evidence type="ECO:0000313" key="15">
    <source>
        <dbReference type="Proteomes" id="UP000250572"/>
    </source>
</evidence>
<evidence type="ECO:0000256" key="9">
    <source>
        <dbReference type="ARBA" id="ARBA00023163"/>
    </source>
</evidence>
<dbReference type="GO" id="GO:0008270">
    <property type="term" value="F:zinc ion binding"/>
    <property type="evidence" value="ECO:0007669"/>
    <property type="project" value="UniProtKB-KW"/>
</dbReference>
<feature type="domain" description="C2H2-type" evidence="13">
    <location>
        <begin position="1165"/>
        <end position="1185"/>
    </location>
</feature>
<comment type="subcellular location">
    <subcellularLocation>
        <location evidence="1">Nucleus</location>
    </subcellularLocation>
</comment>
<evidence type="ECO:0000256" key="2">
    <source>
        <dbReference type="ARBA" id="ARBA00006991"/>
    </source>
</evidence>
<feature type="region of interest" description="Disordered" evidence="12">
    <location>
        <begin position="550"/>
        <end position="747"/>
    </location>
</feature>
<keyword evidence="8" id="KW-0238">DNA-binding</keyword>
<evidence type="ECO:0000256" key="12">
    <source>
        <dbReference type="SAM" id="MobiDB-lite"/>
    </source>
</evidence>
<organism evidence="14 15">
    <name type="scientific">Gambusia affinis</name>
    <name type="common">Western mosquitofish</name>
    <name type="synonym">Heterandria affinis</name>
    <dbReference type="NCBI Taxonomy" id="33528"/>
    <lineage>
        <taxon>Eukaryota</taxon>
        <taxon>Metazoa</taxon>
        <taxon>Chordata</taxon>
        <taxon>Craniata</taxon>
        <taxon>Vertebrata</taxon>
        <taxon>Euteleostomi</taxon>
        <taxon>Actinopterygii</taxon>
        <taxon>Neopterygii</taxon>
        <taxon>Teleostei</taxon>
        <taxon>Neoteleostei</taxon>
        <taxon>Acanthomorphata</taxon>
        <taxon>Ovalentaria</taxon>
        <taxon>Atherinomorphae</taxon>
        <taxon>Cyprinodontiformes</taxon>
        <taxon>Poeciliidae</taxon>
        <taxon>Poeciliinae</taxon>
        <taxon>Gambusia</taxon>
    </lineage>
</organism>
<accession>A0A315V7J2</accession>
<dbReference type="FunFam" id="3.30.160.60:FF:002343">
    <property type="entry name" value="Zinc finger protein 33A"/>
    <property type="match status" value="2"/>
</dbReference>
<evidence type="ECO:0000259" key="13">
    <source>
        <dbReference type="PROSITE" id="PS50157"/>
    </source>
</evidence>
<evidence type="ECO:0000256" key="10">
    <source>
        <dbReference type="ARBA" id="ARBA00023242"/>
    </source>
</evidence>
<feature type="domain" description="C2H2-type" evidence="13">
    <location>
        <begin position="396"/>
        <end position="423"/>
    </location>
</feature>
<evidence type="ECO:0000256" key="4">
    <source>
        <dbReference type="ARBA" id="ARBA00022737"/>
    </source>
</evidence>
<keyword evidence="7" id="KW-0805">Transcription regulation</keyword>
<feature type="domain" description="C2H2-type" evidence="13">
    <location>
        <begin position="955"/>
        <end position="977"/>
    </location>
</feature>
<feature type="compositionally biased region" description="Basic and acidic residues" evidence="12">
    <location>
        <begin position="577"/>
        <end position="587"/>
    </location>
</feature>
<feature type="domain" description="C2H2-type" evidence="13">
    <location>
        <begin position="1024"/>
        <end position="1051"/>
    </location>
</feature>
<feature type="compositionally biased region" description="Basic and acidic residues" evidence="12">
    <location>
        <begin position="1325"/>
        <end position="1346"/>
    </location>
</feature>
<dbReference type="InterPro" id="IPR013087">
    <property type="entry name" value="Znf_C2H2_type"/>
</dbReference>
<keyword evidence="15" id="KW-1185">Reference proteome</keyword>
<feature type="region of interest" description="Disordered" evidence="12">
    <location>
        <begin position="1465"/>
        <end position="1486"/>
    </location>
</feature>
<feature type="region of interest" description="Disordered" evidence="12">
    <location>
        <begin position="1409"/>
        <end position="1436"/>
    </location>
</feature>
<dbReference type="FunFam" id="3.30.160.60:FF:000145">
    <property type="entry name" value="Zinc finger protein 574"/>
    <property type="match status" value="1"/>
</dbReference>
<dbReference type="Pfam" id="PF00096">
    <property type="entry name" value="zf-C2H2"/>
    <property type="match status" value="9"/>
</dbReference>
<dbReference type="PANTHER" id="PTHR16515">
    <property type="entry name" value="PR DOMAIN ZINC FINGER PROTEIN"/>
    <property type="match status" value="1"/>
</dbReference>
<feature type="region of interest" description="Disordered" evidence="12">
    <location>
        <begin position="1234"/>
        <end position="1394"/>
    </location>
</feature>
<feature type="compositionally biased region" description="Basic and acidic residues" evidence="12">
    <location>
        <begin position="1256"/>
        <end position="1288"/>
    </location>
</feature>
<feature type="compositionally biased region" description="Polar residues" evidence="12">
    <location>
        <begin position="1476"/>
        <end position="1486"/>
    </location>
</feature>
<dbReference type="Gene3D" id="3.30.160.60">
    <property type="entry name" value="Classic Zinc Finger"/>
    <property type="match status" value="13"/>
</dbReference>
<comment type="similarity">
    <text evidence="2">Belongs to the krueppel C2H2-type zinc-finger protein family.</text>
</comment>
<dbReference type="FunFam" id="3.30.160.60:FF:001289">
    <property type="entry name" value="Zinc finger protein 574"/>
    <property type="match status" value="1"/>
</dbReference>
<keyword evidence="5 11" id="KW-0863">Zinc-finger</keyword>
<dbReference type="Pfam" id="PF12874">
    <property type="entry name" value="zf-met"/>
    <property type="match status" value="3"/>
</dbReference>
<dbReference type="GO" id="GO:0006357">
    <property type="term" value="P:regulation of transcription by RNA polymerase II"/>
    <property type="evidence" value="ECO:0007669"/>
    <property type="project" value="UniProtKB-ARBA"/>
</dbReference>
<gene>
    <name evidence="14" type="ORF">CCH79_00019900</name>
</gene>
<evidence type="ECO:0000256" key="5">
    <source>
        <dbReference type="ARBA" id="ARBA00022771"/>
    </source>
</evidence>
<dbReference type="InterPro" id="IPR050331">
    <property type="entry name" value="Zinc_finger"/>
</dbReference>
<feature type="region of interest" description="Disordered" evidence="12">
    <location>
        <begin position="459"/>
        <end position="481"/>
    </location>
</feature>
<dbReference type="SMART" id="SM00355">
    <property type="entry name" value="ZnF_C2H2"/>
    <property type="match status" value="17"/>
</dbReference>
<dbReference type="GO" id="GO:0003677">
    <property type="term" value="F:DNA binding"/>
    <property type="evidence" value="ECO:0007669"/>
    <property type="project" value="UniProtKB-KW"/>
</dbReference>
<reference evidence="14 15" key="1">
    <citation type="journal article" date="2018" name="G3 (Bethesda)">
        <title>A High-Quality Reference Genome for the Invasive Mosquitofish Gambusia affinis Using a Chicago Library.</title>
        <authorList>
            <person name="Hoffberg S.L."/>
            <person name="Troendle N.J."/>
            <person name="Glenn T.C."/>
            <person name="Mahmud O."/>
            <person name="Louha S."/>
            <person name="Chalopin D."/>
            <person name="Bennetzen J.L."/>
            <person name="Mauricio R."/>
        </authorList>
    </citation>
    <scope>NUCLEOTIDE SEQUENCE [LARGE SCALE GENOMIC DNA]</scope>
    <source>
        <strain evidence="14">NE01/NJP1002.9</strain>
        <tissue evidence="14">Muscle</tissue>
    </source>
</reference>
<dbReference type="FunFam" id="3.30.160.60:FF:000624">
    <property type="entry name" value="zinc finger protein 697"/>
    <property type="match status" value="1"/>
</dbReference>
<feature type="compositionally biased region" description="Basic and acidic residues" evidence="12">
    <location>
        <begin position="621"/>
        <end position="639"/>
    </location>
</feature>
<feature type="domain" description="C2H2-type" evidence="13">
    <location>
        <begin position="368"/>
        <end position="395"/>
    </location>
</feature>
<dbReference type="PROSITE" id="PS00028">
    <property type="entry name" value="ZINC_FINGER_C2H2_1"/>
    <property type="match status" value="13"/>
</dbReference>
<feature type="compositionally biased region" description="Basic and acidic residues" evidence="12">
    <location>
        <begin position="702"/>
        <end position="719"/>
    </location>
</feature>
<comment type="caution">
    <text evidence="14">The sequence shown here is derived from an EMBL/GenBank/DDBJ whole genome shotgun (WGS) entry which is preliminary data.</text>
</comment>
<feature type="domain" description="C2H2-type" evidence="13">
    <location>
        <begin position="1054"/>
        <end position="1081"/>
    </location>
</feature>
<keyword evidence="4" id="KW-0677">Repeat</keyword>
<evidence type="ECO:0000256" key="6">
    <source>
        <dbReference type="ARBA" id="ARBA00022833"/>
    </source>
</evidence>
<feature type="domain" description="C2H2-type" evidence="13">
    <location>
        <begin position="1522"/>
        <end position="1549"/>
    </location>
</feature>
<feature type="compositionally biased region" description="Acidic residues" evidence="12">
    <location>
        <begin position="588"/>
        <end position="616"/>
    </location>
</feature>
<keyword evidence="10" id="KW-0539">Nucleus</keyword>
<evidence type="ECO:0000256" key="7">
    <source>
        <dbReference type="ARBA" id="ARBA00023015"/>
    </source>
</evidence>
<feature type="domain" description="C2H2-type" evidence="13">
    <location>
        <begin position="256"/>
        <end position="283"/>
    </location>
</feature>
<evidence type="ECO:0000256" key="3">
    <source>
        <dbReference type="ARBA" id="ARBA00022723"/>
    </source>
</evidence>
<protein>
    <recommendedName>
        <fullName evidence="13">C2H2-type domain-containing protein</fullName>
    </recommendedName>
</protein>
<feature type="compositionally biased region" description="Basic and acidic residues" evidence="12">
    <location>
        <begin position="1420"/>
        <end position="1433"/>
    </location>
</feature>
<dbReference type="EMBL" id="NHOQ01002193">
    <property type="protein sequence ID" value="PWA19129.1"/>
    <property type="molecule type" value="Genomic_DNA"/>
</dbReference>
<feature type="region of interest" description="Disordered" evidence="12">
    <location>
        <begin position="879"/>
        <end position="920"/>
    </location>
</feature>
<keyword evidence="6" id="KW-0862">Zinc</keyword>
<feature type="domain" description="C2H2-type" evidence="13">
    <location>
        <begin position="284"/>
        <end position="311"/>
    </location>
</feature>
<evidence type="ECO:0000313" key="14">
    <source>
        <dbReference type="EMBL" id="PWA19129.1"/>
    </source>
</evidence>
<dbReference type="STRING" id="33528.ENSGAFP00000030432"/>
<feature type="compositionally biased region" description="Basic and acidic residues" evidence="12">
    <location>
        <begin position="1299"/>
        <end position="1313"/>
    </location>
</feature>
<dbReference type="InterPro" id="IPR036236">
    <property type="entry name" value="Znf_C2H2_sf"/>
</dbReference>
<feature type="domain" description="C2H2-type" evidence="13">
    <location>
        <begin position="1137"/>
        <end position="1164"/>
    </location>
</feature>
<feature type="domain" description="C2H2-type" evidence="13">
    <location>
        <begin position="312"/>
        <end position="339"/>
    </location>
</feature>
<evidence type="ECO:0000256" key="1">
    <source>
        <dbReference type="ARBA" id="ARBA00004123"/>
    </source>
</evidence>
<dbReference type="PROSITE" id="PS50157">
    <property type="entry name" value="ZINC_FINGER_C2H2_2"/>
    <property type="match status" value="15"/>
</dbReference>
<feature type="domain" description="C2H2-type" evidence="13">
    <location>
        <begin position="1191"/>
        <end position="1222"/>
    </location>
</feature>
<keyword evidence="3" id="KW-0479">Metal-binding</keyword>
<dbReference type="SUPFAM" id="SSF57667">
    <property type="entry name" value="beta-beta-alpha zinc fingers"/>
    <property type="match status" value="9"/>
</dbReference>
<evidence type="ECO:0000256" key="11">
    <source>
        <dbReference type="PROSITE-ProRule" id="PRU00042"/>
    </source>
</evidence>